<evidence type="ECO:0000313" key="3">
    <source>
        <dbReference type="EMBL" id="KAF7537078.1"/>
    </source>
</evidence>
<dbReference type="InterPro" id="IPR037238">
    <property type="entry name" value="YbiA-like_sf"/>
</dbReference>
<dbReference type="AlphaFoldDB" id="A0A9P5GUL0"/>
<dbReference type="SUPFAM" id="SSF143990">
    <property type="entry name" value="YbiA-like"/>
    <property type="match status" value="2"/>
</dbReference>
<dbReference type="InterPro" id="IPR012816">
    <property type="entry name" value="NADAR"/>
</dbReference>
<keyword evidence="4" id="KW-1185">Reference proteome</keyword>
<dbReference type="NCBIfam" id="TIGR02464">
    <property type="entry name" value="ribofla_fusion"/>
    <property type="match status" value="1"/>
</dbReference>
<comment type="caution">
    <text evidence="3">The sequence shown here is derived from an EMBL/GenBank/DDBJ whole genome shotgun (WGS) entry which is preliminary data.</text>
</comment>
<name>A0A9P5GUL0_9HYPO</name>
<feature type="region of interest" description="Disordered" evidence="1">
    <location>
        <begin position="192"/>
        <end position="231"/>
    </location>
</feature>
<organism evidence="3 4">
    <name type="scientific">Cylindrodendrum hubeiense</name>
    <dbReference type="NCBI Taxonomy" id="595255"/>
    <lineage>
        <taxon>Eukaryota</taxon>
        <taxon>Fungi</taxon>
        <taxon>Dikarya</taxon>
        <taxon>Ascomycota</taxon>
        <taxon>Pezizomycotina</taxon>
        <taxon>Sordariomycetes</taxon>
        <taxon>Hypocreomycetidae</taxon>
        <taxon>Hypocreales</taxon>
        <taxon>Nectriaceae</taxon>
        <taxon>Cylindrodendrum</taxon>
    </lineage>
</organism>
<sequence length="231" mass="26542">MADSSSSEPLYFWRETDSETGWLSQWYDCPFMDDQDSTKKYKTAEHYMMHHKALLFDDPKVALEILRADHPRKVKALGRKVKGFDNEVWDANRRDIVRRGNILKFTHAVSEQGFHKSTTPKGRGTKRKLLPIEGSLKDMLLATGDREIVEASPYDSIWGIGFTAANAEVAKESWGLNLLGLELMEVRRILREQDQEKKTSGKSVKPDEPVQKKKKSEETIVDEVEEDEKDN</sequence>
<evidence type="ECO:0000256" key="1">
    <source>
        <dbReference type="SAM" id="MobiDB-lite"/>
    </source>
</evidence>
<protein>
    <recommendedName>
        <fullName evidence="2">NADAR domain-containing protein</fullName>
    </recommendedName>
</protein>
<proteinExistence type="predicted"/>
<accession>A0A9P5GUL0</accession>
<dbReference type="CDD" id="cd15457">
    <property type="entry name" value="NADAR"/>
    <property type="match status" value="1"/>
</dbReference>
<gene>
    <name evidence="3" type="ORF">G7Z17_g12925</name>
</gene>
<reference evidence="3" key="1">
    <citation type="submission" date="2020-03" db="EMBL/GenBank/DDBJ databases">
        <title>Draft Genome Sequence of Cylindrodendrum hubeiense.</title>
        <authorList>
            <person name="Buettner E."/>
            <person name="Kellner H."/>
        </authorList>
    </citation>
    <scope>NUCLEOTIDE SEQUENCE</scope>
    <source>
        <strain evidence="3">IHI 201604</strain>
    </source>
</reference>
<evidence type="ECO:0000313" key="4">
    <source>
        <dbReference type="Proteomes" id="UP000722485"/>
    </source>
</evidence>
<feature type="compositionally biased region" description="Acidic residues" evidence="1">
    <location>
        <begin position="219"/>
        <end position="231"/>
    </location>
</feature>
<feature type="domain" description="NADAR" evidence="2">
    <location>
        <begin position="11"/>
        <end position="191"/>
    </location>
</feature>
<dbReference type="Pfam" id="PF08719">
    <property type="entry name" value="NADAR"/>
    <property type="match status" value="1"/>
</dbReference>
<evidence type="ECO:0000259" key="2">
    <source>
        <dbReference type="Pfam" id="PF08719"/>
    </source>
</evidence>
<feature type="compositionally biased region" description="Basic and acidic residues" evidence="1">
    <location>
        <begin position="192"/>
        <end position="218"/>
    </location>
</feature>
<dbReference type="EMBL" id="JAANBB010000649">
    <property type="protein sequence ID" value="KAF7537078.1"/>
    <property type="molecule type" value="Genomic_DNA"/>
</dbReference>
<dbReference type="Gene3D" id="1.10.357.40">
    <property type="entry name" value="YbiA-like"/>
    <property type="match status" value="1"/>
</dbReference>
<dbReference type="OrthoDB" id="206452at2759"/>
<dbReference type="Proteomes" id="UP000722485">
    <property type="component" value="Unassembled WGS sequence"/>
</dbReference>